<gene>
    <name evidence="8" type="ORF">CJD38_03085</name>
</gene>
<dbReference type="InterPro" id="IPR007867">
    <property type="entry name" value="GMC_OxRtase_C"/>
</dbReference>
<comment type="caution">
    <text evidence="8">The sequence shown here is derived from an EMBL/GenBank/DDBJ whole genome shotgun (WGS) entry which is preliminary data.</text>
</comment>
<evidence type="ECO:0000256" key="6">
    <source>
        <dbReference type="RuleBase" id="RU003968"/>
    </source>
</evidence>
<feature type="binding site" evidence="5">
    <location>
        <position position="88"/>
    </location>
    <ligand>
        <name>FAD</name>
        <dbReference type="ChEBI" id="CHEBI:57692"/>
    </ligand>
</feature>
<protein>
    <recommendedName>
        <fullName evidence="7">Glucose-methanol-choline oxidoreductase N-terminal domain-containing protein</fullName>
    </recommendedName>
</protein>
<dbReference type="PANTHER" id="PTHR11552">
    <property type="entry name" value="GLUCOSE-METHANOL-CHOLINE GMC OXIDOREDUCTASE"/>
    <property type="match status" value="1"/>
</dbReference>
<sequence length="536" mass="58134">MTQSNELVSDYVIVGGGSAGAALAYRLSENPAVSVTLLEAGGSYRKFFFTVPLGGALAYDNPRYNWGEWAEPDATRGGQRDYWPRGKVLGGSSSINGQIFVRGNREDYDRWRLAGNPGWGWDDVLPYFKKLETSLAFGGEYHGKDGPVHVSPVCSPHPLAETFVQAAIQAGVPANPDLNGARQEGVAQNQVSQFNGRRDSTAWAYLDRARQRPNLNIVTGAMATRVLFEGLRAVGVEFRRGSALSTARARREVILSASAVGSAKLLMLSGIGPEAHLKDLGIPVLLNRPGVGSNLQDHCGPWMTWEMRQPTMNNQYNPFSLAKALLRWWRSKDGLMTMPGCESIAFVKSQPDLKEADAQIHFTPVGLEHQGSKHQIYKFASVSLIPNLGNPIGRGDVRLRSADPADAPLIRPALMDERDLPAFVGLIHLCRKIMESTPMREQVVREVSPGPAVSTEAEIVAYLKAKSLPHYHPVGTCKMGDDPAAVVDARCRVHGVNGLRVVDASIAPTLVNANTNAMAIMIGERAADLIKADAAL</sequence>
<evidence type="ECO:0000313" key="8">
    <source>
        <dbReference type="EMBL" id="PTU33104.1"/>
    </source>
</evidence>
<dbReference type="SUPFAM" id="SSF54373">
    <property type="entry name" value="FAD-linked reductases, C-terminal domain"/>
    <property type="match status" value="1"/>
</dbReference>
<comment type="similarity">
    <text evidence="2 6">Belongs to the GMC oxidoreductase family.</text>
</comment>
<name>A0A2T5MKL5_9GAMM</name>
<dbReference type="PIRSF" id="PIRSF000137">
    <property type="entry name" value="Alcohol_oxidase"/>
    <property type="match status" value="1"/>
</dbReference>
<dbReference type="SUPFAM" id="SSF51905">
    <property type="entry name" value="FAD/NAD(P)-binding domain"/>
    <property type="match status" value="1"/>
</dbReference>
<dbReference type="EMBL" id="QANS01000001">
    <property type="protein sequence ID" value="PTU33104.1"/>
    <property type="molecule type" value="Genomic_DNA"/>
</dbReference>
<dbReference type="InterPro" id="IPR012132">
    <property type="entry name" value="GMC_OxRdtase"/>
</dbReference>
<dbReference type="PROSITE" id="PS00623">
    <property type="entry name" value="GMC_OXRED_1"/>
    <property type="match status" value="1"/>
</dbReference>
<feature type="domain" description="Glucose-methanol-choline oxidoreductase N-terminal" evidence="7">
    <location>
        <begin position="86"/>
        <end position="109"/>
    </location>
</feature>
<dbReference type="Gene3D" id="3.50.50.60">
    <property type="entry name" value="FAD/NAD(P)-binding domain"/>
    <property type="match status" value="1"/>
</dbReference>
<keyword evidence="9" id="KW-1185">Reference proteome</keyword>
<evidence type="ECO:0000313" key="9">
    <source>
        <dbReference type="Proteomes" id="UP000244248"/>
    </source>
</evidence>
<evidence type="ECO:0000256" key="5">
    <source>
        <dbReference type="PIRSR" id="PIRSR000137-2"/>
    </source>
</evidence>
<evidence type="ECO:0000256" key="1">
    <source>
        <dbReference type="ARBA" id="ARBA00001974"/>
    </source>
</evidence>
<dbReference type="Gene3D" id="3.30.560.10">
    <property type="entry name" value="Glucose Oxidase, domain 3"/>
    <property type="match status" value="1"/>
</dbReference>
<evidence type="ECO:0000259" key="7">
    <source>
        <dbReference type="PROSITE" id="PS00623"/>
    </source>
</evidence>
<evidence type="ECO:0000256" key="4">
    <source>
        <dbReference type="ARBA" id="ARBA00022827"/>
    </source>
</evidence>
<accession>A0A2T5MKL5</accession>
<evidence type="ECO:0000256" key="2">
    <source>
        <dbReference type="ARBA" id="ARBA00010790"/>
    </source>
</evidence>
<dbReference type="AlphaFoldDB" id="A0A2T5MKL5"/>
<evidence type="ECO:0000256" key="3">
    <source>
        <dbReference type="ARBA" id="ARBA00022630"/>
    </source>
</evidence>
<dbReference type="Proteomes" id="UP000244248">
    <property type="component" value="Unassembled WGS sequence"/>
</dbReference>
<dbReference type="InterPro" id="IPR000172">
    <property type="entry name" value="GMC_OxRdtase_N"/>
</dbReference>
<dbReference type="Pfam" id="PF05199">
    <property type="entry name" value="GMC_oxred_C"/>
    <property type="match status" value="1"/>
</dbReference>
<organism evidence="8 9">
    <name type="scientific">Stenotrophobium rhamnosiphilum</name>
    <dbReference type="NCBI Taxonomy" id="2029166"/>
    <lineage>
        <taxon>Bacteria</taxon>
        <taxon>Pseudomonadati</taxon>
        <taxon>Pseudomonadota</taxon>
        <taxon>Gammaproteobacteria</taxon>
        <taxon>Nevskiales</taxon>
        <taxon>Nevskiaceae</taxon>
        <taxon>Stenotrophobium</taxon>
    </lineage>
</organism>
<comment type="cofactor">
    <cofactor evidence="1 5">
        <name>FAD</name>
        <dbReference type="ChEBI" id="CHEBI:57692"/>
    </cofactor>
</comment>
<dbReference type="InterPro" id="IPR036188">
    <property type="entry name" value="FAD/NAD-bd_sf"/>
</dbReference>
<keyword evidence="4 5" id="KW-0274">FAD</keyword>
<dbReference type="RefSeq" id="WP_107938811.1">
    <property type="nucleotide sequence ID" value="NZ_QANS01000001.1"/>
</dbReference>
<dbReference type="Pfam" id="PF00732">
    <property type="entry name" value="GMC_oxred_N"/>
    <property type="match status" value="1"/>
</dbReference>
<keyword evidence="3 6" id="KW-0285">Flavoprotein</keyword>
<dbReference type="OrthoDB" id="9785276at2"/>
<dbReference type="GO" id="GO:0050660">
    <property type="term" value="F:flavin adenine dinucleotide binding"/>
    <property type="evidence" value="ECO:0007669"/>
    <property type="project" value="InterPro"/>
</dbReference>
<proteinExistence type="inferred from homology"/>
<dbReference type="GO" id="GO:0016614">
    <property type="term" value="F:oxidoreductase activity, acting on CH-OH group of donors"/>
    <property type="evidence" value="ECO:0007669"/>
    <property type="project" value="InterPro"/>
</dbReference>
<reference evidence="8 9" key="1">
    <citation type="submission" date="2018-04" db="EMBL/GenBank/DDBJ databases">
        <title>Novel species isolated from glacier.</title>
        <authorList>
            <person name="Liu Q."/>
            <person name="Xin Y.-H."/>
        </authorList>
    </citation>
    <scope>NUCLEOTIDE SEQUENCE [LARGE SCALE GENOMIC DNA]</scope>
    <source>
        <strain evidence="8 9">GT1R17</strain>
    </source>
</reference>
<dbReference type="PANTHER" id="PTHR11552:SF147">
    <property type="entry name" value="CHOLINE DEHYDROGENASE, MITOCHONDRIAL"/>
    <property type="match status" value="1"/>
</dbReference>